<dbReference type="EMBL" id="KQ419333">
    <property type="protein sequence ID" value="KOF83936.1"/>
    <property type="molecule type" value="Genomic_DNA"/>
</dbReference>
<name>A0A0L8H3R1_OCTBM</name>
<feature type="compositionally biased region" description="Basic and acidic residues" evidence="2">
    <location>
        <begin position="154"/>
        <end position="184"/>
    </location>
</feature>
<feature type="compositionally biased region" description="Acidic residues" evidence="2">
    <location>
        <begin position="185"/>
        <end position="199"/>
    </location>
</feature>
<keyword evidence="1" id="KW-0175">Coiled coil</keyword>
<feature type="coiled-coil region" evidence="1">
    <location>
        <begin position="1"/>
        <end position="28"/>
    </location>
</feature>
<organism evidence="3">
    <name type="scientific">Octopus bimaculoides</name>
    <name type="common">California two-spotted octopus</name>
    <dbReference type="NCBI Taxonomy" id="37653"/>
    <lineage>
        <taxon>Eukaryota</taxon>
        <taxon>Metazoa</taxon>
        <taxon>Spiralia</taxon>
        <taxon>Lophotrochozoa</taxon>
        <taxon>Mollusca</taxon>
        <taxon>Cephalopoda</taxon>
        <taxon>Coleoidea</taxon>
        <taxon>Octopodiformes</taxon>
        <taxon>Octopoda</taxon>
        <taxon>Incirrata</taxon>
        <taxon>Octopodidae</taxon>
        <taxon>Octopus</taxon>
    </lineage>
</organism>
<accession>A0A0L8H3R1</accession>
<evidence type="ECO:0000256" key="2">
    <source>
        <dbReference type="SAM" id="MobiDB-lite"/>
    </source>
</evidence>
<evidence type="ECO:0000313" key="3">
    <source>
        <dbReference type="EMBL" id="KOF83936.1"/>
    </source>
</evidence>
<feature type="compositionally biased region" description="Polar residues" evidence="2">
    <location>
        <begin position="114"/>
        <end position="131"/>
    </location>
</feature>
<feature type="compositionally biased region" description="Polar residues" evidence="2">
    <location>
        <begin position="97"/>
        <end position="107"/>
    </location>
</feature>
<gene>
    <name evidence="3" type="ORF">OCBIM_22022977mg</name>
</gene>
<feature type="region of interest" description="Disordered" evidence="2">
    <location>
        <begin position="36"/>
        <end position="199"/>
    </location>
</feature>
<evidence type="ECO:0000256" key="1">
    <source>
        <dbReference type="SAM" id="Coils"/>
    </source>
</evidence>
<dbReference type="OrthoDB" id="10070774at2759"/>
<protein>
    <submittedName>
        <fullName evidence="3">Uncharacterized protein</fullName>
    </submittedName>
</protein>
<dbReference type="AlphaFoldDB" id="A0A0L8H3R1"/>
<proteinExistence type="predicted"/>
<reference evidence="3" key="1">
    <citation type="submission" date="2015-07" db="EMBL/GenBank/DDBJ databases">
        <title>MeaNS - Measles Nucleotide Surveillance Program.</title>
        <authorList>
            <person name="Tran T."/>
            <person name="Druce J."/>
        </authorList>
    </citation>
    <scope>NUCLEOTIDE SEQUENCE</scope>
    <source>
        <strain evidence="3">UCB-OBI-ISO-001</strain>
        <tissue evidence="3">Gonad</tissue>
    </source>
</reference>
<feature type="compositionally biased region" description="Basic and acidic residues" evidence="2">
    <location>
        <begin position="48"/>
        <end position="78"/>
    </location>
</feature>
<sequence>MRQLQQRLEETETQMTRILQAMQSVQQHVSGVVDRAAGNMKNPSTDEDLIHEKEVNKEEEKKGTTMKPESLKTNEKGGCKVSTSDSTPDLESYEVLRTNNRDSQGSSDYCWLNGSGSTPNSPEVETVSSVIDTFAKKDEESASPEPECSTNSEVQEKEKDSSHDIQENEENSHSKDSDYCKTDDQDLTVEDIGSEENCTDDVILRKRKGLPTLND</sequence>